<organism evidence="1 2">
    <name type="scientific">Paragonimus heterotremus</name>
    <dbReference type="NCBI Taxonomy" id="100268"/>
    <lineage>
        <taxon>Eukaryota</taxon>
        <taxon>Metazoa</taxon>
        <taxon>Spiralia</taxon>
        <taxon>Lophotrochozoa</taxon>
        <taxon>Platyhelminthes</taxon>
        <taxon>Trematoda</taxon>
        <taxon>Digenea</taxon>
        <taxon>Plagiorchiida</taxon>
        <taxon>Troglotremata</taxon>
        <taxon>Troglotrematidae</taxon>
        <taxon>Paragonimus</taxon>
    </lineage>
</organism>
<proteinExistence type="predicted"/>
<sequence length="151" mass="17240">MGPYIPSFLGEEAARMFCLMGVRPTAPAPVIWETPRQLFKKLELPAVYRERFFSRRQRLEESIDGFLRNLRELASNASKQLNPVECERFCMGLRSRGLRNRFILKPAEILSVTVIKSRGCEALEQLDGKRAADESICLAFNQQSLNPKPLP</sequence>
<protein>
    <submittedName>
        <fullName evidence="1">Uncharacterized protein</fullName>
    </submittedName>
</protein>
<gene>
    <name evidence="1" type="ORF">PHET_08507</name>
</gene>
<dbReference type="AlphaFoldDB" id="A0A8J4WFE4"/>
<comment type="caution">
    <text evidence="1">The sequence shown here is derived from an EMBL/GenBank/DDBJ whole genome shotgun (WGS) entry which is preliminary data.</text>
</comment>
<keyword evidence="2" id="KW-1185">Reference proteome</keyword>
<dbReference type="Proteomes" id="UP000748531">
    <property type="component" value="Unassembled WGS sequence"/>
</dbReference>
<dbReference type="OrthoDB" id="6243645at2759"/>
<evidence type="ECO:0000313" key="1">
    <source>
        <dbReference type="EMBL" id="KAF5398361.1"/>
    </source>
</evidence>
<evidence type="ECO:0000313" key="2">
    <source>
        <dbReference type="Proteomes" id="UP000748531"/>
    </source>
</evidence>
<accession>A0A8J4WFE4</accession>
<dbReference type="EMBL" id="LUCH01005090">
    <property type="protein sequence ID" value="KAF5398361.1"/>
    <property type="molecule type" value="Genomic_DNA"/>
</dbReference>
<name>A0A8J4WFE4_9TREM</name>
<reference evidence="1" key="1">
    <citation type="submission" date="2019-05" db="EMBL/GenBank/DDBJ databases">
        <title>Annotation for the trematode Paragonimus heterotremus.</title>
        <authorList>
            <person name="Choi Y.-J."/>
        </authorList>
    </citation>
    <scope>NUCLEOTIDE SEQUENCE</scope>
    <source>
        <strain evidence="1">LC</strain>
    </source>
</reference>